<evidence type="ECO:0000256" key="2">
    <source>
        <dbReference type="ARBA" id="ARBA00022448"/>
    </source>
</evidence>
<evidence type="ECO:0000256" key="4">
    <source>
        <dbReference type="SAM" id="MobiDB-lite"/>
    </source>
</evidence>
<evidence type="ECO:0000256" key="1">
    <source>
        <dbReference type="ARBA" id="ARBA00009023"/>
    </source>
</evidence>
<comment type="similarity">
    <text evidence="1">Belongs to the bacterial solute-binding protein 7 family.</text>
</comment>
<dbReference type="PROSITE" id="PS51257">
    <property type="entry name" value="PROKAR_LIPOPROTEIN"/>
    <property type="match status" value="1"/>
</dbReference>
<protein>
    <submittedName>
        <fullName evidence="6">Tripartite ATP-independent transporter DctP family solute receptor</fullName>
    </submittedName>
</protein>
<evidence type="ECO:0000313" key="7">
    <source>
        <dbReference type="Proteomes" id="UP001519343"/>
    </source>
</evidence>
<reference evidence="6 7" key="1">
    <citation type="submission" date="2021-03" db="EMBL/GenBank/DDBJ databases">
        <title>Genomic Encyclopedia of Type Strains, Phase IV (KMG-IV): sequencing the most valuable type-strain genomes for metagenomic binning, comparative biology and taxonomic classification.</title>
        <authorList>
            <person name="Goeker M."/>
        </authorList>
    </citation>
    <scope>NUCLEOTIDE SEQUENCE [LARGE SCALE GENOMIC DNA]</scope>
    <source>
        <strain evidence="6 7">DSM 24738</strain>
    </source>
</reference>
<feature type="region of interest" description="Disordered" evidence="4">
    <location>
        <begin position="22"/>
        <end position="42"/>
    </location>
</feature>
<dbReference type="InterPro" id="IPR018389">
    <property type="entry name" value="DctP_fam"/>
</dbReference>
<evidence type="ECO:0000256" key="5">
    <source>
        <dbReference type="SAM" id="SignalP"/>
    </source>
</evidence>
<organism evidence="6 7">
    <name type="scientific">Ammoniphilus resinae</name>
    <dbReference type="NCBI Taxonomy" id="861532"/>
    <lineage>
        <taxon>Bacteria</taxon>
        <taxon>Bacillati</taxon>
        <taxon>Bacillota</taxon>
        <taxon>Bacilli</taxon>
        <taxon>Bacillales</taxon>
        <taxon>Paenibacillaceae</taxon>
        <taxon>Aneurinibacillus group</taxon>
        <taxon>Ammoniphilus</taxon>
    </lineage>
</organism>
<keyword evidence="2" id="KW-0813">Transport</keyword>
<evidence type="ECO:0000313" key="6">
    <source>
        <dbReference type="EMBL" id="MBP1930142.1"/>
    </source>
</evidence>
<dbReference type="EMBL" id="JAGGKT010000001">
    <property type="protein sequence ID" value="MBP1930142.1"/>
    <property type="molecule type" value="Genomic_DNA"/>
</dbReference>
<proteinExistence type="inferred from homology"/>
<feature type="chain" id="PRO_5045875075" evidence="5">
    <location>
        <begin position="20"/>
        <end position="348"/>
    </location>
</feature>
<dbReference type="InterPro" id="IPR004682">
    <property type="entry name" value="TRAP_DctP"/>
</dbReference>
<dbReference type="PANTHER" id="PTHR33376">
    <property type="match status" value="1"/>
</dbReference>
<sequence length="348" mass="38390">MKKAVFSALLLALSVGTMVGCSSSTGTEQSNSDGGATPENSNGESYTISVAHVLSETHSLHKTWQKFKEVVEADSGGKLKVEIYANGEKGSDRELIESVQVGTLTATAPSTAPVAGFDPAFSVFDLPFLFKDRETAYRVLDGEVGKEVLSKLDNIGIKGLGYWENGYRNLTNNKIPVKTPADVKSLKIRTMENPMHAATWELLGGNPTPMAWADVYVSLQQGALDGQENPLSIIYDQKIYEVNKYVSLTGHVYSPFVVMINKKFYDELPEDLKAIVDKGFEEAKNENRKLVVEEENKIKSDLANTPMEVIELTADEKKAFQEFTKPVYDQFADEIGKDLVDKMLKAIE</sequence>
<dbReference type="Pfam" id="PF03480">
    <property type="entry name" value="DctP"/>
    <property type="match status" value="1"/>
</dbReference>
<name>A0ABS4GJ73_9BACL</name>
<dbReference type="PIRSF" id="PIRSF006470">
    <property type="entry name" value="DctB"/>
    <property type="match status" value="1"/>
</dbReference>
<dbReference type="NCBIfam" id="NF037995">
    <property type="entry name" value="TRAP_S1"/>
    <property type="match status" value="1"/>
</dbReference>
<keyword evidence="6" id="KW-0675">Receptor</keyword>
<dbReference type="CDD" id="cd13676">
    <property type="entry name" value="PBP2_TRAP_DctP2_like"/>
    <property type="match status" value="1"/>
</dbReference>
<gene>
    <name evidence="6" type="ORF">J2Z37_000129</name>
</gene>
<accession>A0ABS4GJ73</accession>
<comment type="caution">
    <text evidence="6">The sequence shown here is derived from an EMBL/GenBank/DDBJ whole genome shotgun (WGS) entry which is preliminary data.</text>
</comment>
<dbReference type="Proteomes" id="UP001519343">
    <property type="component" value="Unassembled WGS sequence"/>
</dbReference>
<dbReference type="RefSeq" id="WP_209807912.1">
    <property type="nucleotide sequence ID" value="NZ_JAGGKT010000001.1"/>
</dbReference>
<keyword evidence="3 5" id="KW-0732">Signal</keyword>
<dbReference type="Gene3D" id="3.40.190.170">
    <property type="entry name" value="Bacterial extracellular solute-binding protein, family 7"/>
    <property type="match status" value="1"/>
</dbReference>
<evidence type="ECO:0000256" key="3">
    <source>
        <dbReference type="ARBA" id="ARBA00022729"/>
    </source>
</evidence>
<feature type="signal peptide" evidence="5">
    <location>
        <begin position="1"/>
        <end position="19"/>
    </location>
</feature>
<dbReference type="PANTHER" id="PTHR33376:SF7">
    <property type="entry name" value="C4-DICARBOXYLATE-BINDING PROTEIN DCTB"/>
    <property type="match status" value="1"/>
</dbReference>
<dbReference type="NCBIfam" id="TIGR00787">
    <property type="entry name" value="dctP"/>
    <property type="match status" value="1"/>
</dbReference>
<dbReference type="InterPro" id="IPR038404">
    <property type="entry name" value="TRAP_DctP_sf"/>
</dbReference>
<keyword evidence="7" id="KW-1185">Reference proteome</keyword>